<evidence type="ECO:0000256" key="2">
    <source>
        <dbReference type="ARBA" id="ARBA00023163"/>
    </source>
</evidence>
<dbReference type="InterPro" id="IPR018060">
    <property type="entry name" value="HTH_AraC"/>
</dbReference>
<sequence length="345" mass="39725">MKPISLKIDQDGSWLSDLADNVNEMSGLHYRVQNNRFVFPASVAEGFAEVIPVERGLSLCTLDLLTHTELALMISSRNPDTVNFRYNLGSINSEEAVGPEYFSTTGSNLRSLLVYKAGVTTWLSARRGSYLNYLFVVMSDEWMRANIGEMIMPDSAHLMRRNMHDHFYLYQDLDMPIYATTRQIGDVRSIAWDCRAVAYKGITLQLISLSWSRIISQFRDTGQINIADKEKMVTFMDRIFADLSKPLPPVEKLAATIFMSKSKFNQLFKKIYQKNVYEYYSEIRMHKAMALLKTGRYSVAEVAHEISYMNHGHFSRAFSKFYGMLPKDCIPKMRNFRIRRNVGTT</sequence>
<name>A0A512RSI5_9BACT</name>
<evidence type="ECO:0000259" key="3">
    <source>
        <dbReference type="PROSITE" id="PS01124"/>
    </source>
</evidence>
<dbReference type="EMBL" id="BKAU01000007">
    <property type="protein sequence ID" value="GEP98644.1"/>
    <property type="molecule type" value="Genomic_DNA"/>
</dbReference>
<dbReference type="OrthoDB" id="1156172at2"/>
<protein>
    <recommendedName>
        <fullName evidence="3">HTH araC/xylS-type domain-containing protein</fullName>
    </recommendedName>
</protein>
<dbReference type="SUPFAM" id="SSF46689">
    <property type="entry name" value="Homeodomain-like"/>
    <property type="match status" value="1"/>
</dbReference>
<accession>A0A512RSI5</accession>
<keyword evidence="5" id="KW-1185">Reference proteome</keyword>
<dbReference type="PANTHER" id="PTHR47893:SF1">
    <property type="entry name" value="REGULATORY PROTEIN PCHR"/>
    <property type="match status" value="1"/>
</dbReference>
<dbReference type="PANTHER" id="PTHR47893">
    <property type="entry name" value="REGULATORY PROTEIN PCHR"/>
    <property type="match status" value="1"/>
</dbReference>
<dbReference type="Gene3D" id="1.10.10.60">
    <property type="entry name" value="Homeodomain-like"/>
    <property type="match status" value="1"/>
</dbReference>
<dbReference type="InterPro" id="IPR053142">
    <property type="entry name" value="PchR_regulatory_protein"/>
</dbReference>
<dbReference type="SMART" id="SM00342">
    <property type="entry name" value="HTH_ARAC"/>
    <property type="match status" value="1"/>
</dbReference>
<proteinExistence type="predicted"/>
<dbReference type="AlphaFoldDB" id="A0A512RSI5"/>
<keyword evidence="2" id="KW-0804">Transcription</keyword>
<organism evidence="4 5">
    <name type="scientific">Chitinophaga cymbidii</name>
    <dbReference type="NCBI Taxonomy" id="1096750"/>
    <lineage>
        <taxon>Bacteria</taxon>
        <taxon>Pseudomonadati</taxon>
        <taxon>Bacteroidota</taxon>
        <taxon>Chitinophagia</taxon>
        <taxon>Chitinophagales</taxon>
        <taxon>Chitinophagaceae</taxon>
        <taxon>Chitinophaga</taxon>
    </lineage>
</organism>
<dbReference type="GO" id="GO:0003700">
    <property type="term" value="F:DNA-binding transcription factor activity"/>
    <property type="evidence" value="ECO:0007669"/>
    <property type="project" value="InterPro"/>
</dbReference>
<comment type="caution">
    <text evidence="4">The sequence shown here is derived from an EMBL/GenBank/DDBJ whole genome shotgun (WGS) entry which is preliminary data.</text>
</comment>
<gene>
    <name evidence="4" type="ORF">CCY01nite_49040</name>
</gene>
<reference evidence="4 5" key="1">
    <citation type="submission" date="2019-07" db="EMBL/GenBank/DDBJ databases">
        <title>Whole genome shotgun sequence of Chitinophaga cymbidii NBRC 109752.</title>
        <authorList>
            <person name="Hosoyama A."/>
            <person name="Uohara A."/>
            <person name="Ohji S."/>
            <person name="Ichikawa N."/>
        </authorList>
    </citation>
    <scope>NUCLEOTIDE SEQUENCE [LARGE SCALE GENOMIC DNA]</scope>
    <source>
        <strain evidence="4 5">NBRC 109752</strain>
    </source>
</reference>
<dbReference type="PROSITE" id="PS01124">
    <property type="entry name" value="HTH_ARAC_FAMILY_2"/>
    <property type="match status" value="1"/>
</dbReference>
<evidence type="ECO:0000313" key="4">
    <source>
        <dbReference type="EMBL" id="GEP98644.1"/>
    </source>
</evidence>
<dbReference type="GO" id="GO:0043565">
    <property type="term" value="F:sequence-specific DNA binding"/>
    <property type="evidence" value="ECO:0007669"/>
    <property type="project" value="InterPro"/>
</dbReference>
<keyword evidence="1" id="KW-0805">Transcription regulation</keyword>
<evidence type="ECO:0000313" key="5">
    <source>
        <dbReference type="Proteomes" id="UP000321436"/>
    </source>
</evidence>
<dbReference type="Proteomes" id="UP000321436">
    <property type="component" value="Unassembled WGS sequence"/>
</dbReference>
<dbReference type="Pfam" id="PF12833">
    <property type="entry name" value="HTH_18"/>
    <property type="match status" value="1"/>
</dbReference>
<dbReference type="InterPro" id="IPR009057">
    <property type="entry name" value="Homeodomain-like_sf"/>
</dbReference>
<feature type="domain" description="HTH araC/xylS-type" evidence="3">
    <location>
        <begin position="230"/>
        <end position="332"/>
    </location>
</feature>
<evidence type="ECO:0000256" key="1">
    <source>
        <dbReference type="ARBA" id="ARBA00023015"/>
    </source>
</evidence>